<feature type="chain" id="PRO_5045197445" evidence="1">
    <location>
        <begin position="26"/>
        <end position="128"/>
    </location>
</feature>
<dbReference type="EMBL" id="BDQM01000032">
    <property type="protein sequence ID" value="GAW97395.1"/>
    <property type="molecule type" value="Genomic_DNA"/>
</dbReference>
<keyword evidence="3" id="KW-1185">Reference proteome</keyword>
<evidence type="ECO:0000313" key="2">
    <source>
        <dbReference type="EMBL" id="GAW97395.1"/>
    </source>
</evidence>
<evidence type="ECO:0000256" key="1">
    <source>
        <dbReference type="SAM" id="SignalP"/>
    </source>
</evidence>
<name>A0ABQ0MYD8_9GAMM</name>
<organism evidence="2 3">
    <name type="scientific">Colwellia marinimaniae</name>
    <dbReference type="NCBI Taxonomy" id="1513592"/>
    <lineage>
        <taxon>Bacteria</taxon>
        <taxon>Pseudomonadati</taxon>
        <taxon>Pseudomonadota</taxon>
        <taxon>Gammaproteobacteria</taxon>
        <taxon>Alteromonadales</taxon>
        <taxon>Colwelliaceae</taxon>
        <taxon>Colwellia</taxon>
    </lineage>
</organism>
<evidence type="ECO:0000313" key="3">
    <source>
        <dbReference type="Proteomes" id="UP000197068"/>
    </source>
</evidence>
<gene>
    <name evidence="2" type="ORF">MTCD1_03022</name>
</gene>
<comment type="caution">
    <text evidence="2">The sequence shown here is derived from an EMBL/GenBank/DDBJ whole genome shotgun (WGS) entry which is preliminary data.</text>
</comment>
<dbReference type="RefSeq" id="WP_057179864.1">
    <property type="nucleotide sequence ID" value="NZ_BDQM01000032.1"/>
</dbReference>
<reference evidence="2 3" key="1">
    <citation type="submission" date="2017-06" db="EMBL/GenBank/DDBJ databases">
        <title>Whole Genome Sequences of Colwellia marinimaniae MTCD1.</title>
        <authorList>
            <person name="Kusumoto H."/>
            <person name="Inoue M."/>
            <person name="Tanikawa K."/>
            <person name="Maeji H."/>
            <person name="Cameron J.H."/>
            <person name="Bartlett D.H."/>
        </authorList>
    </citation>
    <scope>NUCLEOTIDE SEQUENCE [LARGE SCALE GENOMIC DNA]</scope>
    <source>
        <strain evidence="2 3">MTCD1</strain>
    </source>
</reference>
<proteinExistence type="predicted"/>
<keyword evidence="1" id="KW-0732">Signal</keyword>
<feature type="signal peptide" evidence="1">
    <location>
        <begin position="1"/>
        <end position="25"/>
    </location>
</feature>
<accession>A0ABQ0MYD8</accession>
<dbReference type="Proteomes" id="UP000197068">
    <property type="component" value="Unassembled WGS sequence"/>
</dbReference>
<protein>
    <submittedName>
        <fullName evidence="2">Uncharacterized protein</fullName>
    </submittedName>
</protein>
<sequence>MNKVIKVLSLVLVLTSSVYLPSAFAVTANNTASTTEMLITLAETDPVLIDRLNDIALTDKKLLKQLLNMAESEPVKLERLLNLAERNAHMFWMIANIYNAQSITLEQPVDEQPFSTFGAISDGGIIQN</sequence>